<dbReference type="InterPro" id="IPR050904">
    <property type="entry name" value="Adhesion/Biosynth-related"/>
</dbReference>
<feature type="region of interest" description="Disordered" evidence="1">
    <location>
        <begin position="560"/>
        <end position="588"/>
    </location>
</feature>
<sequence>DTPITGVLAGMADLSVLYSAVRLAKLNFILEGVGPFTMFAPTNAAFRLLGPGIAATLMELENTAYLTQVLQYHLCYGNTPSQELLPGQVELVQSESYLSTLAEACGVLMPTNDAFAALGNGVITSMVLAPNLEKLRQANELLLRGLAKLAAKSKQIEPNCQLVDSRSTAISANVPGTNGLLHVVDTVLLPAGFTYPDKNLLQLVLALNRFSLKVQQSPSLSIFAAAIAATGLENTLNGRLSGETRYTLFAPTNDAFQSLGIGVATSLLMPANQVKLYQIVRYHLLSGSVRPLVVDEVGTTIVDIPVAYSATDNRQHAKMQPVQRHARQVGESTDTLSTFISLVLLAELKDQLSMNGQIPRASGCQWPHSTSGTQHQAAPRSTKWHQGPYTVFAPTNAALAALGRTFQPPVTINADVEVSTENVLATTFCSTRRALLDCPSPASPSKLRVGEARSNLIRGAAADKLTGLPSRLIRYLVYDTQGDANCIEASGSRKWQVAERPLLGVFDEQTTHSRLTGGAVDAALGGFNPTRKPPQRGYPATRSPAISEVEDLEAFGDMLKREKEKIESPPSKSVITFDKASRKSKTTV</sequence>
<dbReference type="AlphaFoldDB" id="A0A9P1FRH1"/>
<feature type="domain" description="FAS1" evidence="2">
    <location>
        <begin position="207"/>
        <end position="287"/>
    </location>
</feature>
<dbReference type="Proteomes" id="UP001152797">
    <property type="component" value="Unassembled WGS sequence"/>
</dbReference>
<dbReference type="EMBL" id="CAMXCT010000990">
    <property type="protein sequence ID" value="CAI3985446.1"/>
    <property type="molecule type" value="Genomic_DNA"/>
</dbReference>
<evidence type="ECO:0000259" key="2">
    <source>
        <dbReference type="PROSITE" id="PS50213"/>
    </source>
</evidence>
<dbReference type="Pfam" id="PF02469">
    <property type="entry name" value="Fasciclin"/>
    <property type="match status" value="2"/>
</dbReference>
<evidence type="ECO:0000256" key="1">
    <source>
        <dbReference type="SAM" id="MobiDB-lite"/>
    </source>
</evidence>
<comment type="caution">
    <text evidence="3">The sequence shown here is derived from an EMBL/GenBank/DDBJ whole genome shotgun (WGS) entry which is preliminary data.</text>
</comment>
<dbReference type="InterPro" id="IPR000782">
    <property type="entry name" value="FAS1_domain"/>
</dbReference>
<dbReference type="OrthoDB" id="286301at2759"/>
<evidence type="ECO:0000313" key="3">
    <source>
        <dbReference type="EMBL" id="CAI3985446.1"/>
    </source>
</evidence>
<evidence type="ECO:0000313" key="5">
    <source>
        <dbReference type="Proteomes" id="UP001152797"/>
    </source>
</evidence>
<dbReference type="PANTHER" id="PTHR10900:SF77">
    <property type="entry name" value="FI19380P1"/>
    <property type="match status" value="1"/>
</dbReference>
<feature type="domain" description="FAS1" evidence="2">
    <location>
        <begin position="1"/>
        <end position="188"/>
    </location>
</feature>
<dbReference type="EMBL" id="CAMXCT030000990">
    <property type="protein sequence ID" value="CAL4772758.1"/>
    <property type="molecule type" value="Genomic_DNA"/>
</dbReference>
<dbReference type="Gene3D" id="2.30.180.10">
    <property type="entry name" value="FAS1 domain"/>
    <property type="match status" value="3"/>
</dbReference>
<dbReference type="SUPFAM" id="SSF82153">
    <property type="entry name" value="FAS1 domain"/>
    <property type="match status" value="4"/>
</dbReference>
<proteinExistence type="predicted"/>
<dbReference type="EMBL" id="CAMXCT020000990">
    <property type="protein sequence ID" value="CAL1138821.1"/>
    <property type="molecule type" value="Genomic_DNA"/>
</dbReference>
<protein>
    <recommendedName>
        <fullName evidence="2">FAS1 domain-containing protein</fullName>
    </recommendedName>
</protein>
<gene>
    <name evidence="3" type="ORF">C1SCF055_LOCUS12890</name>
</gene>
<dbReference type="PANTHER" id="PTHR10900">
    <property type="entry name" value="PERIOSTIN-RELATED"/>
    <property type="match status" value="1"/>
</dbReference>
<feature type="non-terminal residue" evidence="3">
    <location>
        <position position="588"/>
    </location>
</feature>
<accession>A0A9P1FRH1</accession>
<dbReference type="PROSITE" id="PS50213">
    <property type="entry name" value="FAS1"/>
    <property type="match status" value="2"/>
</dbReference>
<name>A0A9P1FRH1_9DINO</name>
<feature type="non-terminal residue" evidence="3">
    <location>
        <position position="1"/>
    </location>
</feature>
<dbReference type="InterPro" id="IPR036378">
    <property type="entry name" value="FAS1_dom_sf"/>
</dbReference>
<keyword evidence="5" id="KW-1185">Reference proteome</keyword>
<reference evidence="3" key="1">
    <citation type="submission" date="2022-10" db="EMBL/GenBank/DDBJ databases">
        <authorList>
            <person name="Chen Y."/>
            <person name="Dougan E. K."/>
            <person name="Chan C."/>
            <person name="Rhodes N."/>
            <person name="Thang M."/>
        </authorList>
    </citation>
    <scope>NUCLEOTIDE SEQUENCE</scope>
</reference>
<organism evidence="3">
    <name type="scientific">Cladocopium goreaui</name>
    <dbReference type="NCBI Taxonomy" id="2562237"/>
    <lineage>
        <taxon>Eukaryota</taxon>
        <taxon>Sar</taxon>
        <taxon>Alveolata</taxon>
        <taxon>Dinophyceae</taxon>
        <taxon>Suessiales</taxon>
        <taxon>Symbiodiniaceae</taxon>
        <taxon>Cladocopium</taxon>
    </lineage>
</organism>
<evidence type="ECO:0000313" key="4">
    <source>
        <dbReference type="EMBL" id="CAL4772758.1"/>
    </source>
</evidence>
<dbReference type="SMART" id="SM00554">
    <property type="entry name" value="FAS1"/>
    <property type="match status" value="1"/>
</dbReference>
<reference evidence="4 5" key="2">
    <citation type="submission" date="2024-05" db="EMBL/GenBank/DDBJ databases">
        <authorList>
            <person name="Chen Y."/>
            <person name="Shah S."/>
            <person name="Dougan E. K."/>
            <person name="Thang M."/>
            <person name="Chan C."/>
        </authorList>
    </citation>
    <scope>NUCLEOTIDE SEQUENCE [LARGE SCALE GENOMIC DNA]</scope>
</reference>